<reference evidence="1" key="1">
    <citation type="submission" date="2021-04" db="EMBL/GenBank/DDBJ databases">
        <title>Complete genome sequence of the type strain Clostridium beijerinckii NRRL B-598.</title>
        <authorList>
            <person name="Sedlar K."/>
            <person name="Branska B."/>
            <person name="Bezdicek M."/>
            <person name="Nykrynova M."/>
            <person name="Lengerova M."/>
            <person name="Skutkova H."/>
            <person name="Patakova P."/>
        </authorList>
    </citation>
    <scope>NUCLEOTIDE SEQUENCE</scope>
    <source>
        <strain evidence="1">DSM 791</strain>
    </source>
</reference>
<dbReference type="AlphaFoldDB" id="A0AB74VM27"/>
<evidence type="ECO:0000313" key="1">
    <source>
        <dbReference type="EMBL" id="QUN37384.1"/>
    </source>
</evidence>
<proteinExistence type="predicted"/>
<evidence type="ECO:0008006" key="3">
    <source>
        <dbReference type="Google" id="ProtNLM"/>
    </source>
</evidence>
<dbReference type="RefSeq" id="WP_077869966.1">
    <property type="nucleotide sequence ID" value="NZ_BKAK01000139.1"/>
</dbReference>
<accession>A0AB74VM27</accession>
<sequence>MTELSTMLREDGYRQGFEQGELKKSIEVVAKRAISQGMSDELISELVGLSIREIKIIRIAIQTNKTK</sequence>
<dbReference type="GeneID" id="66345160"/>
<protein>
    <recommendedName>
        <fullName evidence="3">Transposase</fullName>
    </recommendedName>
</protein>
<keyword evidence="2" id="KW-1185">Reference proteome</keyword>
<name>A0AB74VM27_CLOBE</name>
<dbReference type="EMBL" id="CP073653">
    <property type="protein sequence ID" value="QUN37384.1"/>
    <property type="molecule type" value="Genomic_DNA"/>
</dbReference>
<gene>
    <name evidence="1" type="ORF">KEC93_11515</name>
</gene>
<evidence type="ECO:0000313" key="2">
    <source>
        <dbReference type="Proteomes" id="UP000679373"/>
    </source>
</evidence>
<dbReference type="Proteomes" id="UP000679373">
    <property type="component" value="Chromosome"/>
</dbReference>
<organism evidence="1 2">
    <name type="scientific">Clostridium beijerinckii</name>
    <name type="common">Clostridium MP</name>
    <dbReference type="NCBI Taxonomy" id="1520"/>
    <lineage>
        <taxon>Bacteria</taxon>
        <taxon>Bacillati</taxon>
        <taxon>Bacillota</taxon>
        <taxon>Clostridia</taxon>
        <taxon>Eubacteriales</taxon>
        <taxon>Clostridiaceae</taxon>
        <taxon>Clostridium</taxon>
    </lineage>
</organism>